<organism evidence="4 5">
    <name type="scientific">Pedobacter hartonius</name>
    <dbReference type="NCBI Taxonomy" id="425514"/>
    <lineage>
        <taxon>Bacteria</taxon>
        <taxon>Pseudomonadati</taxon>
        <taxon>Bacteroidota</taxon>
        <taxon>Sphingobacteriia</taxon>
        <taxon>Sphingobacteriales</taxon>
        <taxon>Sphingobacteriaceae</taxon>
        <taxon>Pedobacter</taxon>
    </lineage>
</organism>
<evidence type="ECO:0000313" key="4">
    <source>
        <dbReference type="EMBL" id="SEA01736.1"/>
    </source>
</evidence>
<dbReference type="RefSeq" id="WP_139298249.1">
    <property type="nucleotide sequence ID" value="NZ_FNRA01000001.1"/>
</dbReference>
<gene>
    <name evidence="4" type="ORF">SAMN05443550_101697</name>
</gene>
<sequence>MDVLSYLSELIQTRKAVGITGLGTVFKKKIPGRYDAETHSFVPPSYTLDFTTEVKEDVILAAYIGKKRNVSSDTATYFISEFSADTLRRLNNDHEADFAGLGKLVKVEEQIRFEPAESINYGFDFYGLPVVKDEQELPPDEILADIQDVEETPADPVEPLPPAETEEPTIESVIADNTSMEENPGDGETPAAPEATAPTETEVPQENQETPATEPVNPFAQYKKNEQQLREEIESLNFYRSKSPYLKSTGPADEDVILKLNNIIAKDDTIAEVPPIDPYPVYPSQAEENKTMPLYVKILLSVVILVLMMGIVYFLKPELFSSLTGKSSAPAKPLLLSPPKAAQNSSQVDSPGAADSIQKSGAALPAVTEDTIIKTMPSAPADTATVYEIIGASMHDQKEADNFIALMKRSGINAKVVTNMSGKRLKMSIATLKDEKSAKEELDRLSKKLKIPGIYIYRNKQK</sequence>
<feature type="compositionally biased region" description="Low complexity" evidence="1">
    <location>
        <begin position="188"/>
        <end position="204"/>
    </location>
</feature>
<accession>A0A1H3XQV4</accession>
<dbReference type="STRING" id="425514.SAMN05443550_101697"/>
<keyword evidence="2" id="KW-0472">Membrane</keyword>
<proteinExistence type="predicted"/>
<dbReference type="AlphaFoldDB" id="A0A1H3XQV4"/>
<feature type="region of interest" description="Disordered" evidence="1">
    <location>
        <begin position="334"/>
        <end position="356"/>
    </location>
</feature>
<dbReference type="Proteomes" id="UP000198850">
    <property type="component" value="Unassembled WGS sequence"/>
</dbReference>
<evidence type="ECO:0000313" key="5">
    <source>
        <dbReference type="Proteomes" id="UP000198850"/>
    </source>
</evidence>
<evidence type="ECO:0000259" key="3">
    <source>
        <dbReference type="Pfam" id="PF18175"/>
    </source>
</evidence>
<feature type="transmembrane region" description="Helical" evidence="2">
    <location>
        <begin position="294"/>
        <end position="315"/>
    </location>
</feature>
<name>A0A1H3XQV4_9SPHI</name>
<evidence type="ECO:0000256" key="1">
    <source>
        <dbReference type="SAM" id="MobiDB-lite"/>
    </source>
</evidence>
<dbReference type="Pfam" id="PF18175">
    <property type="entry name" value="HU-CCDC81_bac_2"/>
    <property type="match status" value="1"/>
</dbReference>
<feature type="region of interest" description="Disordered" evidence="1">
    <location>
        <begin position="178"/>
        <end position="219"/>
    </location>
</feature>
<evidence type="ECO:0000256" key="2">
    <source>
        <dbReference type="SAM" id="Phobius"/>
    </source>
</evidence>
<dbReference type="EMBL" id="FNRA01000001">
    <property type="protein sequence ID" value="SEA01736.1"/>
    <property type="molecule type" value="Genomic_DNA"/>
</dbReference>
<keyword evidence="5" id="KW-1185">Reference proteome</keyword>
<protein>
    <recommendedName>
        <fullName evidence="3">CCDC81-like prokaryotic HU domain-containing protein</fullName>
    </recommendedName>
</protein>
<dbReference type="InterPro" id="IPR041268">
    <property type="entry name" value="HU-CCDC81_bac_2"/>
</dbReference>
<keyword evidence="2" id="KW-1133">Transmembrane helix</keyword>
<reference evidence="4 5" key="1">
    <citation type="submission" date="2016-10" db="EMBL/GenBank/DDBJ databases">
        <authorList>
            <person name="de Groot N.N."/>
        </authorList>
    </citation>
    <scope>NUCLEOTIDE SEQUENCE [LARGE SCALE GENOMIC DNA]</scope>
    <source>
        <strain evidence="4 5">DSM 19033</strain>
    </source>
</reference>
<feature type="domain" description="CCDC81-like prokaryotic HU" evidence="3">
    <location>
        <begin position="59"/>
        <end position="126"/>
    </location>
</feature>
<keyword evidence="2" id="KW-0812">Transmembrane</keyword>
<dbReference type="OrthoDB" id="653949at2"/>